<name>A0AA42CDY3_9PROT</name>
<evidence type="ECO:0000313" key="1">
    <source>
        <dbReference type="EMBL" id="MCW3474529.1"/>
    </source>
</evidence>
<dbReference type="RefSeq" id="WP_264713171.1">
    <property type="nucleotide sequence ID" value="NZ_JAPDNT010000004.1"/>
</dbReference>
<accession>A0AA42CDY3</accession>
<reference evidence="1" key="1">
    <citation type="submission" date="2022-09" db="EMBL/GenBank/DDBJ databases">
        <title>Rhodovastum sp. nov. RN2-1 isolated from soil in Seongnam, South Korea.</title>
        <authorList>
            <person name="Le N.T."/>
        </authorList>
    </citation>
    <scope>NUCLEOTIDE SEQUENCE</scope>
    <source>
        <strain evidence="1">RN2-1</strain>
    </source>
</reference>
<protein>
    <submittedName>
        <fullName evidence="1">Uncharacterized protein</fullName>
    </submittedName>
</protein>
<comment type="caution">
    <text evidence="1">The sequence shown here is derived from an EMBL/GenBank/DDBJ whole genome shotgun (WGS) entry which is preliminary data.</text>
</comment>
<dbReference type="AlphaFoldDB" id="A0AA42CDY3"/>
<evidence type="ECO:0000313" key="2">
    <source>
        <dbReference type="Proteomes" id="UP001165679"/>
    </source>
</evidence>
<dbReference type="Proteomes" id="UP001165679">
    <property type="component" value="Unassembled WGS sequence"/>
</dbReference>
<reference evidence="1" key="2">
    <citation type="submission" date="2022-10" db="EMBL/GenBank/DDBJ databases">
        <authorList>
            <person name="Trinh H.N."/>
        </authorList>
    </citation>
    <scope>NUCLEOTIDE SEQUENCE</scope>
    <source>
        <strain evidence="1">RN2-1</strain>
    </source>
</reference>
<sequence>MAHRHDAATHALRVAANGHEVPWNDLLFWPGITFAFHLPATAAPCA</sequence>
<proteinExistence type="predicted"/>
<organism evidence="1 2">
    <name type="scientific">Limobrevibacterium gyesilva</name>
    <dbReference type="NCBI Taxonomy" id="2991712"/>
    <lineage>
        <taxon>Bacteria</taxon>
        <taxon>Pseudomonadati</taxon>
        <taxon>Pseudomonadota</taxon>
        <taxon>Alphaproteobacteria</taxon>
        <taxon>Acetobacterales</taxon>
        <taxon>Acetobacteraceae</taxon>
        <taxon>Limobrevibacterium</taxon>
    </lineage>
</organism>
<gene>
    <name evidence="1" type="ORF">OL599_08020</name>
</gene>
<dbReference type="EMBL" id="JAPDNT010000004">
    <property type="protein sequence ID" value="MCW3474529.1"/>
    <property type="molecule type" value="Genomic_DNA"/>
</dbReference>
<keyword evidence="2" id="KW-1185">Reference proteome</keyword>